<keyword evidence="3" id="KW-0238">DNA-binding</keyword>
<dbReference type="GO" id="GO:0003677">
    <property type="term" value="F:DNA binding"/>
    <property type="evidence" value="ECO:0007669"/>
    <property type="project" value="UniProtKB-KW"/>
</dbReference>
<keyword evidence="10" id="KW-1185">Reference proteome</keyword>
<dbReference type="InterPro" id="IPR009057">
    <property type="entry name" value="Homeodomain-like_sf"/>
</dbReference>
<comment type="subcellular location">
    <subcellularLocation>
        <location evidence="1">Nucleus</location>
    </subcellularLocation>
</comment>
<dbReference type="SMART" id="SM00717">
    <property type="entry name" value="SANT"/>
    <property type="match status" value="2"/>
</dbReference>
<evidence type="ECO:0000256" key="2">
    <source>
        <dbReference type="ARBA" id="ARBA00022737"/>
    </source>
</evidence>
<feature type="domain" description="Myb-like" evidence="6">
    <location>
        <begin position="10"/>
        <end position="62"/>
    </location>
</feature>
<name>A0A8T1R427_CARIL</name>
<evidence type="ECO:0000259" key="7">
    <source>
        <dbReference type="PROSITE" id="PS51294"/>
    </source>
</evidence>
<dbReference type="AlphaFoldDB" id="A0A8T1R427"/>
<dbReference type="Proteomes" id="UP000811609">
    <property type="component" value="Chromosome 3"/>
</dbReference>
<feature type="domain" description="Myb-like" evidence="6">
    <location>
        <begin position="63"/>
        <end position="113"/>
    </location>
</feature>
<evidence type="ECO:0000259" key="6">
    <source>
        <dbReference type="PROSITE" id="PS50090"/>
    </source>
</evidence>
<dbReference type="InterPro" id="IPR015495">
    <property type="entry name" value="Myb_TF_plants"/>
</dbReference>
<dbReference type="OrthoDB" id="2143914at2759"/>
<dbReference type="Proteomes" id="UP000811246">
    <property type="component" value="Chromosome 3"/>
</dbReference>
<evidence type="ECO:0000256" key="3">
    <source>
        <dbReference type="ARBA" id="ARBA00023125"/>
    </source>
</evidence>
<dbReference type="Gene3D" id="1.10.10.60">
    <property type="entry name" value="Homeodomain-like"/>
    <property type="match status" value="2"/>
</dbReference>
<keyword evidence="2" id="KW-0677">Repeat</keyword>
<dbReference type="EMBL" id="CM031827">
    <property type="protein sequence ID" value="KAG6723211.1"/>
    <property type="molecule type" value="Genomic_DNA"/>
</dbReference>
<dbReference type="InterPro" id="IPR017930">
    <property type="entry name" value="Myb_dom"/>
</dbReference>
<accession>A0A8T1R427</accession>
<dbReference type="PROSITE" id="PS50090">
    <property type="entry name" value="MYB_LIKE"/>
    <property type="match status" value="2"/>
</dbReference>
<dbReference type="Pfam" id="PF00249">
    <property type="entry name" value="Myb_DNA-binding"/>
    <property type="match status" value="2"/>
</dbReference>
<evidence type="ECO:0000313" key="10">
    <source>
        <dbReference type="Proteomes" id="UP000811609"/>
    </source>
</evidence>
<comment type="caution">
    <text evidence="8">The sequence shown here is derived from an EMBL/GenBank/DDBJ whole genome shotgun (WGS) entry which is preliminary data.</text>
</comment>
<dbReference type="InterPro" id="IPR001005">
    <property type="entry name" value="SANT/Myb"/>
</dbReference>
<protein>
    <submittedName>
        <fullName evidence="8">Uncharacterized protein</fullName>
    </submittedName>
</protein>
<evidence type="ECO:0000313" key="9">
    <source>
        <dbReference type="EMBL" id="KAG6723211.1"/>
    </source>
</evidence>
<dbReference type="EMBL" id="CM031811">
    <property type="protein sequence ID" value="KAG6661928.1"/>
    <property type="molecule type" value="Genomic_DNA"/>
</dbReference>
<sequence>MGRKPCCAKDQGLNRGAWSAKEDNILMNFVKVHGEGKWRDLPQRAGLKRCGKSCRLRWLNYLRPDIRRGNISLEEEELIIRLHKLLGNRWSLIAGRLPGRTDNEIKNYWNTKLRKKVQGHDHDIYDSSKQQDGTELKDNKGSTTPVSDIRGTGQPETQSVIRPKAMRCAKVVMPWPLIDNGMVNNEHTIFPGADSESPCCSAQRDNNSYGFLMDFDVNDLLISDVLYSDGHQVHKEIVECENLVDGGVLEPCKNMPSSGVEDLPVSGHVEAKLEDSVLDVVAAENWRESTDHPVQPNADSLDLKTLAAFLNLEDDHQEWIN</sequence>
<dbReference type="SUPFAM" id="SSF46689">
    <property type="entry name" value="Homeodomain-like"/>
    <property type="match status" value="1"/>
</dbReference>
<feature type="region of interest" description="Disordered" evidence="5">
    <location>
        <begin position="120"/>
        <end position="158"/>
    </location>
</feature>
<keyword evidence="4" id="KW-0539">Nucleus</keyword>
<organism evidence="8 10">
    <name type="scientific">Carya illinoinensis</name>
    <name type="common">Pecan</name>
    <dbReference type="NCBI Taxonomy" id="32201"/>
    <lineage>
        <taxon>Eukaryota</taxon>
        <taxon>Viridiplantae</taxon>
        <taxon>Streptophyta</taxon>
        <taxon>Embryophyta</taxon>
        <taxon>Tracheophyta</taxon>
        <taxon>Spermatophyta</taxon>
        <taxon>Magnoliopsida</taxon>
        <taxon>eudicotyledons</taxon>
        <taxon>Gunneridae</taxon>
        <taxon>Pentapetalae</taxon>
        <taxon>rosids</taxon>
        <taxon>fabids</taxon>
        <taxon>Fagales</taxon>
        <taxon>Juglandaceae</taxon>
        <taxon>Carya</taxon>
    </lineage>
</organism>
<proteinExistence type="predicted"/>
<dbReference type="PANTHER" id="PTHR47999">
    <property type="entry name" value="TRANSCRIPTION FACTOR MYB8-RELATED-RELATED"/>
    <property type="match status" value="1"/>
</dbReference>
<dbReference type="CDD" id="cd00167">
    <property type="entry name" value="SANT"/>
    <property type="match status" value="2"/>
</dbReference>
<evidence type="ECO:0000313" key="8">
    <source>
        <dbReference type="EMBL" id="KAG6661928.1"/>
    </source>
</evidence>
<dbReference type="PROSITE" id="PS51294">
    <property type="entry name" value="HTH_MYB"/>
    <property type="match status" value="2"/>
</dbReference>
<reference evidence="9" key="2">
    <citation type="submission" date="2021-01" db="EMBL/GenBank/DDBJ databases">
        <authorList>
            <person name="Lovell J.T."/>
            <person name="Bentley N."/>
            <person name="Bhattarai G."/>
            <person name="Jenkins J.W."/>
            <person name="Sreedasyam A."/>
            <person name="Alarcon Y."/>
            <person name="Bock C."/>
            <person name="Boston L."/>
            <person name="Carlson J."/>
            <person name="Cervantes K."/>
            <person name="Clermont K."/>
            <person name="Krom N."/>
            <person name="Kubenka K."/>
            <person name="Mamidi S."/>
            <person name="Mattison C."/>
            <person name="Monteros M."/>
            <person name="Pisani C."/>
            <person name="Plott C."/>
            <person name="Rajasekar S."/>
            <person name="Rhein H.S."/>
            <person name="Rohla C."/>
            <person name="Song M."/>
            <person name="Hilaire R.S."/>
            <person name="Shu S."/>
            <person name="Wells L."/>
            <person name="Wang X."/>
            <person name="Webber J."/>
            <person name="Heerema R.J."/>
            <person name="Klein P."/>
            <person name="Conner P."/>
            <person name="Grauke L."/>
            <person name="Grimwood J."/>
            <person name="Schmutz J."/>
            <person name="Randall J.J."/>
        </authorList>
    </citation>
    <scope>NUCLEOTIDE SEQUENCE</scope>
    <source>
        <tissue evidence="9">Leaf</tissue>
    </source>
</reference>
<gene>
    <name evidence="8" type="ORF">CIPAW_03G209300</name>
    <name evidence="9" type="ORF">I3842_03G198300</name>
</gene>
<evidence type="ECO:0000256" key="5">
    <source>
        <dbReference type="SAM" id="MobiDB-lite"/>
    </source>
</evidence>
<feature type="domain" description="HTH myb-type" evidence="7">
    <location>
        <begin position="63"/>
        <end position="117"/>
    </location>
</feature>
<evidence type="ECO:0000256" key="1">
    <source>
        <dbReference type="ARBA" id="ARBA00004123"/>
    </source>
</evidence>
<dbReference type="GO" id="GO:0005634">
    <property type="term" value="C:nucleus"/>
    <property type="evidence" value="ECO:0007669"/>
    <property type="project" value="UniProtKB-SubCell"/>
</dbReference>
<dbReference type="FunFam" id="1.10.10.60:FF:000001">
    <property type="entry name" value="MYB-related transcription factor"/>
    <property type="match status" value="1"/>
</dbReference>
<feature type="domain" description="HTH myb-type" evidence="7">
    <location>
        <begin position="10"/>
        <end position="62"/>
    </location>
</feature>
<evidence type="ECO:0000256" key="4">
    <source>
        <dbReference type="ARBA" id="ARBA00023242"/>
    </source>
</evidence>
<dbReference type="PANTHER" id="PTHR47999:SF96">
    <property type="entry name" value="TRANSCRIPTION REPRESSOR MYB6-LIKE"/>
    <property type="match status" value="1"/>
</dbReference>
<reference evidence="8" key="1">
    <citation type="submission" date="2020-12" db="EMBL/GenBank/DDBJ databases">
        <title>WGS assembly of Carya illinoinensis cv. Pawnee.</title>
        <authorList>
            <person name="Platts A."/>
            <person name="Shu S."/>
            <person name="Wright S."/>
            <person name="Barry K."/>
            <person name="Edger P."/>
            <person name="Pires J.C."/>
            <person name="Schmutz J."/>
        </authorList>
    </citation>
    <scope>NUCLEOTIDE SEQUENCE</scope>
    <source>
        <tissue evidence="8">Leaf</tissue>
    </source>
</reference>